<dbReference type="PANTHER" id="PTHR45919">
    <property type="entry name" value="GDP-MAN:MAN(3)GLCNAC(2)-PP-DOL ALPHA-1,2-MANNOSYLTRANSFERASE"/>
    <property type="match status" value="1"/>
</dbReference>
<evidence type="ECO:0000256" key="6">
    <source>
        <dbReference type="ARBA" id="ARBA00022679"/>
    </source>
</evidence>
<dbReference type="GO" id="GO:0005789">
    <property type="term" value="C:endoplasmic reticulum membrane"/>
    <property type="evidence" value="ECO:0007669"/>
    <property type="project" value="UniProtKB-SubCell"/>
</dbReference>
<evidence type="ECO:0000256" key="10">
    <source>
        <dbReference type="ARBA" id="ARBA00023136"/>
    </source>
</evidence>
<dbReference type="Pfam" id="PF15924">
    <property type="entry name" value="ALG11_N"/>
    <property type="match status" value="1"/>
</dbReference>
<dbReference type="GO" id="GO:0004377">
    <property type="term" value="F:GDP-Man:Man(3)GlcNAc(2)-PP-Dol alpha-1,2-mannosyltransferase activity"/>
    <property type="evidence" value="ECO:0007669"/>
    <property type="project" value="UniProtKB-UniRule"/>
</dbReference>
<feature type="domain" description="ALG11 mannosyltransferase N-terminal" evidence="14">
    <location>
        <begin position="44"/>
        <end position="232"/>
    </location>
</feature>
<dbReference type="AlphaFoldDB" id="A0AAD7A7C1"/>
<keyword evidence="10" id="KW-0472">Membrane</keyword>
<evidence type="ECO:0000256" key="1">
    <source>
        <dbReference type="ARBA" id="ARBA00004389"/>
    </source>
</evidence>
<keyword evidence="7" id="KW-0812">Transmembrane</keyword>
<dbReference type="GO" id="GO:0006487">
    <property type="term" value="P:protein N-linked glycosylation"/>
    <property type="evidence" value="ECO:0007669"/>
    <property type="project" value="TreeGrafter"/>
</dbReference>
<dbReference type="EC" id="2.4.1.131" evidence="3 12"/>
<evidence type="ECO:0000259" key="13">
    <source>
        <dbReference type="Pfam" id="PF00534"/>
    </source>
</evidence>
<comment type="function">
    <text evidence="12">GDP-Man:Man(3)GlcNAc(2)-PP-Dol alpha-1,2-mannosyltransferase that operates in the biosynthetic pathway of dolichol-linked oligosaccharides, the glycan precursors employed in protein asparagine (N)-glycosylation. The assembly of dolichol-linked oligosaccharides begins on the cytosolic side of the endoplasmic reticulum membrane and finishes in its lumen. The sequential addition of sugars to dolichol pyrophosphate produces dolichol-linked oligosaccharides containing fourteen sugars, including two GlcNAcs, nine mannoses and three glucoses. Once assembled, the oligosaccharide is transferred from the lipid to nascent proteins by oligosaccharyltransferases. Catalyzes, on the cytoplasmic face of the endoplasmic reticulum, the addition of the fourth and fifth mannose residues to the dolichol-linked oligosaccharide chain, to produce Man(5)GlcNAc(2)-PP-dolichol core oligosaccharide.</text>
</comment>
<comment type="pathway">
    <text evidence="2 12">Protein modification; protein glycosylation.</text>
</comment>
<evidence type="ECO:0000256" key="4">
    <source>
        <dbReference type="ARBA" id="ARBA00022018"/>
    </source>
</evidence>
<sequence length="465" mass="51920">MANILLISLLPLSVLYLCIFYLRARSAHQRRLVLDSLSLPSSTKAFAFFHPYCNAGGGGERVLWTAIAYIQRTHPDLLCVVYTGDTSATKSSILEKIESRFSITLSPATLHFVFLTRRKLVEDSTYPHFTLIGQSLGSVGLALEALSLFVPDAYIDTMGYAFTLPLVRLLGIPAGAYVHYPTVSPPMIARAAAHPAKRVYYHAFMLLYALALRRARVLMVNSSWTKTHVDAVLAYPPFGGRWGVVRSRVVYPACDTREMARLPLTLGGRGRMVLSIAQFRPEKEHAKQVRALYVLLKEYPEYTEQGIRLVMIGGCRNAEDEARVEVLRKLARELSVEAHVEFVLNAPYPDMLAWLGRASVGLNTMLDEHFGINVVEFMAAGVIPIAHASGGPLEDIVVKFQGQPTGYHAKTPEEFASRIHEALTLSPEEDLAIRQRARTWAVQRFSEAEFEAAWEASEWWSKLLA</sequence>
<comment type="caution">
    <text evidence="15">The sequence shown here is derived from an EMBL/GenBank/DDBJ whole genome shotgun (WGS) entry which is preliminary data.</text>
</comment>
<name>A0AAD7A7C1_9AGAR</name>
<evidence type="ECO:0000256" key="9">
    <source>
        <dbReference type="ARBA" id="ARBA00022989"/>
    </source>
</evidence>
<dbReference type="Proteomes" id="UP001218218">
    <property type="component" value="Unassembled WGS sequence"/>
</dbReference>
<dbReference type="SUPFAM" id="SSF53756">
    <property type="entry name" value="UDP-Glycosyltransferase/glycogen phosphorylase"/>
    <property type="match status" value="1"/>
</dbReference>
<gene>
    <name evidence="15" type="ORF">DFH08DRAFT_923615</name>
</gene>
<keyword evidence="9" id="KW-1133">Transmembrane helix</keyword>
<evidence type="ECO:0000313" key="16">
    <source>
        <dbReference type="Proteomes" id="UP001218218"/>
    </source>
</evidence>
<evidence type="ECO:0000313" key="15">
    <source>
        <dbReference type="EMBL" id="KAJ7350568.1"/>
    </source>
</evidence>
<organism evidence="15 16">
    <name type="scientific">Mycena albidolilacea</name>
    <dbReference type="NCBI Taxonomy" id="1033008"/>
    <lineage>
        <taxon>Eukaryota</taxon>
        <taxon>Fungi</taxon>
        <taxon>Dikarya</taxon>
        <taxon>Basidiomycota</taxon>
        <taxon>Agaricomycotina</taxon>
        <taxon>Agaricomycetes</taxon>
        <taxon>Agaricomycetidae</taxon>
        <taxon>Agaricales</taxon>
        <taxon>Marasmiineae</taxon>
        <taxon>Mycenaceae</taxon>
        <taxon>Mycena</taxon>
    </lineage>
</organism>
<keyword evidence="16" id="KW-1185">Reference proteome</keyword>
<evidence type="ECO:0000256" key="7">
    <source>
        <dbReference type="ARBA" id="ARBA00022692"/>
    </source>
</evidence>
<keyword evidence="5 12" id="KW-0328">Glycosyltransferase</keyword>
<accession>A0AAD7A7C1</accession>
<evidence type="ECO:0000259" key="14">
    <source>
        <dbReference type="Pfam" id="PF15924"/>
    </source>
</evidence>
<evidence type="ECO:0000256" key="8">
    <source>
        <dbReference type="ARBA" id="ARBA00022824"/>
    </source>
</evidence>
<feature type="domain" description="Glycosyl transferase family 1" evidence="13">
    <location>
        <begin position="270"/>
        <end position="439"/>
    </location>
</feature>
<dbReference type="PANTHER" id="PTHR45919:SF1">
    <property type="entry name" value="GDP-MAN:MAN(3)GLCNAC(2)-PP-DOL ALPHA-1,2-MANNOSYLTRANSFERASE"/>
    <property type="match status" value="1"/>
</dbReference>
<proteinExistence type="inferred from homology"/>
<dbReference type="CDD" id="cd03806">
    <property type="entry name" value="GT4_ALG11-like"/>
    <property type="match status" value="1"/>
</dbReference>
<comment type="catalytic activity">
    <reaction evidence="11 12">
        <text>an alpha-D-Man-(1-&gt;3)-[alpha-D-Man-(1-&gt;6)]-beta-D-Man-(1-&gt;4)-beta-D-GlcNAc-(1-&gt;4)-alpha-D-GlcNAc-diphospho-di-trans,poly-cis-dolichol + 2 GDP-alpha-D-mannose = an alpha-D-Man-(1-&gt;2)-alpha-D-Man-(1-&gt;2)-alpha-D-Man-(1-&gt;3)-[alpha-D-Man-(1-&gt;6)]-beta-D-Man-(1-&gt;4)-beta-D-GlcNAc-(1-&gt;4)-alpha-D-GlcNAc-diphospho-di-trans,poly-cis-dolichol + 2 GDP + 2 H(+)</text>
        <dbReference type="Rhea" id="RHEA:29523"/>
        <dbReference type="Rhea" id="RHEA-COMP:19515"/>
        <dbReference type="Rhea" id="RHEA-COMP:19516"/>
        <dbReference type="ChEBI" id="CHEBI:15378"/>
        <dbReference type="ChEBI" id="CHEBI:57527"/>
        <dbReference type="ChEBI" id="CHEBI:58189"/>
        <dbReference type="ChEBI" id="CHEBI:132511"/>
        <dbReference type="ChEBI" id="CHEBI:132515"/>
        <dbReference type="EC" id="2.4.1.131"/>
    </reaction>
    <physiologicalReaction direction="left-to-right" evidence="11 12">
        <dbReference type="Rhea" id="RHEA:29524"/>
    </physiologicalReaction>
</comment>
<dbReference type="InterPro" id="IPR031814">
    <property type="entry name" value="ALG11_N"/>
</dbReference>
<protein>
    <recommendedName>
        <fullName evidence="4 12">GDP-Man:Man(3)GlcNAc(2)-PP-Dol alpha-1,2-mannosyltransferase</fullName>
        <ecNumber evidence="3 12">2.4.1.131</ecNumber>
    </recommendedName>
</protein>
<evidence type="ECO:0000256" key="12">
    <source>
        <dbReference type="RuleBase" id="RU367051"/>
    </source>
</evidence>
<dbReference type="InterPro" id="IPR001296">
    <property type="entry name" value="Glyco_trans_1"/>
</dbReference>
<keyword evidence="8 12" id="KW-0256">Endoplasmic reticulum</keyword>
<evidence type="ECO:0000256" key="3">
    <source>
        <dbReference type="ARBA" id="ARBA00012645"/>
    </source>
</evidence>
<dbReference type="EMBL" id="JARIHO010000014">
    <property type="protein sequence ID" value="KAJ7350568.1"/>
    <property type="molecule type" value="Genomic_DNA"/>
</dbReference>
<dbReference type="InterPro" id="IPR038013">
    <property type="entry name" value="ALG11"/>
</dbReference>
<comment type="subcellular location">
    <subcellularLocation>
        <location evidence="1">Endoplasmic reticulum membrane</location>
        <topology evidence="1">Single-pass membrane protein</topology>
    </subcellularLocation>
</comment>
<evidence type="ECO:0000256" key="5">
    <source>
        <dbReference type="ARBA" id="ARBA00022676"/>
    </source>
</evidence>
<evidence type="ECO:0000256" key="2">
    <source>
        <dbReference type="ARBA" id="ARBA00004922"/>
    </source>
</evidence>
<reference evidence="15" key="1">
    <citation type="submission" date="2023-03" db="EMBL/GenBank/DDBJ databases">
        <title>Massive genome expansion in bonnet fungi (Mycena s.s.) driven by repeated elements and novel gene families across ecological guilds.</title>
        <authorList>
            <consortium name="Lawrence Berkeley National Laboratory"/>
            <person name="Harder C.B."/>
            <person name="Miyauchi S."/>
            <person name="Viragh M."/>
            <person name="Kuo A."/>
            <person name="Thoen E."/>
            <person name="Andreopoulos B."/>
            <person name="Lu D."/>
            <person name="Skrede I."/>
            <person name="Drula E."/>
            <person name="Henrissat B."/>
            <person name="Morin E."/>
            <person name="Kohler A."/>
            <person name="Barry K."/>
            <person name="LaButti K."/>
            <person name="Morin E."/>
            <person name="Salamov A."/>
            <person name="Lipzen A."/>
            <person name="Mereny Z."/>
            <person name="Hegedus B."/>
            <person name="Baldrian P."/>
            <person name="Stursova M."/>
            <person name="Weitz H."/>
            <person name="Taylor A."/>
            <person name="Grigoriev I.V."/>
            <person name="Nagy L.G."/>
            <person name="Martin F."/>
            <person name="Kauserud H."/>
        </authorList>
    </citation>
    <scope>NUCLEOTIDE SEQUENCE</scope>
    <source>
        <strain evidence="15">CBHHK002</strain>
    </source>
</reference>
<comment type="similarity">
    <text evidence="12">Belongs to the glycosyltransferase group 1 family. Glycosyltransferase 4 subfamily.</text>
</comment>
<dbReference type="Gene3D" id="3.40.50.2000">
    <property type="entry name" value="Glycogen Phosphorylase B"/>
    <property type="match status" value="1"/>
</dbReference>
<evidence type="ECO:0000256" key="11">
    <source>
        <dbReference type="ARBA" id="ARBA00045065"/>
    </source>
</evidence>
<keyword evidence="6 12" id="KW-0808">Transferase</keyword>
<dbReference type="Pfam" id="PF00534">
    <property type="entry name" value="Glycos_transf_1"/>
    <property type="match status" value="1"/>
</dbReference>